<keyword evidence="3" id="KW-1185">Reference proteome</keyword>
<sequence>MSSQETQQQQPHKEFKEDWLMYGIGNDRQSVYGCSHCKGLQRLVANCTHCGGTGLDLGPSAFSQGQYTSHSASGSGSSNRRSDRRHPRGSGRQATSNNRGGR</sequence>
<evidence type="ECO:0000313" key="2">
    <source>
        <dbReference type="EMBL" id="KAK8877491.1"/>
    </source>
</evidence>
<feature type="region of interest" description="Disordered" evidence="1">
    <location>
        <begin position="58"/>
        <end position="102"/>
    </location>
</feature>
<protein>
    <submittedName>
        <fullName evidence="2">Uncharacterized protein</fullName>
    </submittedName>
</protein>
<gene>
    <name evidence="2" type="ORF">PGQ11_002437</name>
</gene>
<accession>A0ABR2JIF1</accession>
<evidence type="ECO:0000313" key="3">
    <source>
        <dbReference type="Proteomes" id="UP001390339"/>
    </source>
</evidence>
<organism evidence="2 3">
    <name type="scientific">Apiospora arundinis</name>
    <dbReference type="NCBI Taxonomy" id="335852"/>
    <lineage>
        <taxon>Eukaryota</taxon>
        <taxon>Fungi</taxon>
        <taxon>Dikarya</taxon>
        <taxon>Ascomycota</taxon>
        <taxon>Pezizomycotina</taxon>
        <taxon>Sordariomycetes</taxon>
        <taxon>Xylariomycetidae</taxon>
        <taxon>Amphisphaeriales</taxon>
        <taxon>Apiosporaceae</taxon>
        <taxon>Apiospora</taxon>
    </lineage>
</organism>
<name>A0ABR2JIF1_9PEZI</name>
<dbReference type="Proteomes" id="UP001390339">
    <property type="component" value="Unassembled WGS sequence"/>
</dbReference>
<feature type="compositionally biased region" description="Polar residues" evidence="1">
    <location>
        <begin position="92"/>
        <end position="102"/>
    </location>
</feature>
<evidence type="ECO:0000256" key="1">
    <source>
        <dbReference type="SAM" id="MobiDB-lite"/>
    </source>
</evidence>
<comment type="caution">
    <text evidence="2">The sequence shown here is derived from an EMBL/GenBank/DDBJ whole genome shotgun (WGS) entry which is preliminary data.</text>
</comment>
<dbReference type="EMBL" id="JAPCWZ010000002">
    <property type="protein sequence ID" value="KAK8877491.1"/>
    <property type="molecule type" value="Genomic_DNA"/>
</dbReference>
<proteinExistence type="predicted"/>
<feature type="compositionally biased region" description="Low complexity" evidence="1">
    <location>
        <begin position="69"/>
        <end position="79"/>
    </location>
</feature>
<reference evidence="2 3" key="1">
    <citation type="journal article" date="2024" name="IMA Fungus">
        <title>Apiospora arundinis, a panoply of carbohydrate-active enzymes and secondary metabolites.</title>
        <authorList>
            <person name="Sorensen T."/>
            <person name="Petersen C."/>
            <person name="Muurmann A.T."/>
            <person name="Christiansen J.V."/>
            <person name="Brundto M.L."/>
            <person name="Overgaard C.K."/>
            <person name="Boysen A.T."/>
            <person name="Wollenberg R.D."/>
            <person name="Larsen T.O."/>
            <person name="Sorensen J.L."/>
            <person name="Nielsen K.L."/>
            <person name="Sondergaard T.E."/>
        </authorList>
    </citation>
    <scope>NUCLEOTIDE SEQUENCE [LARGE SCALE GENOMIC DNA]</scope>
    <source>
        <strain evidence="2 3">AAU 773</strain>
    </source>
</reference>